<keyword evidence="6" id="KW-1185">Reference proteome</keyword>
<dbReference type="InterPro" id="IPR000873">
    <property type="entry name" value="AMP-dep_synth/lig_dom"/>
</dbReference>
<organism evidence="5 6">
    <name type="scientific">Chelatococcus albus</name>
    <dbReference type="NCBI Taxonomy" id="3047466"/>
    <lineage>
        <taxon>Bacteria</taxon>
        <taxon>Pseudomonadati</taxon>
        <taxon>Pseudomonadota</taxon>
        <taxon>Alphaproteobacteria</taxon>
        <taxon>Hyphomicrobiales</taxon>
        <taxon>Chelatococcaceae</taxon>
        <taxon>Chelatococcus</taxon>
    </lineage>
</organism>
<accession>A0ABT7AG05</accession>
<dbReference type="PROSITE" id="PS00455">
    <property type="entry name" value="AMP_BINDING"/>
    <property type="match status" value="1"/>
</dbReference>
<evidence type="ECO:0000256" key="1">
    <source>
        <dbReference type="ARBA" id="ARBA00006432"/>
    </source>
</evidence>
<dbReference type="SUPFAM" id="SSF56801">
    <property type="entry name" value="Acetyl-CoA synthetase-like"/>
    <property type="match status" value="1"/>
</dbReference>
<evidence type="ECO:0000313" key="6">
    <source>
        <dbReference type="Proteomes" id="UP001321492"/>
    </source>
</evidence>
<evidence type="ECO:0000313" key="5">
    <source>
        <dbReference type="EMBL" id="MDJ1158273.1"/>
    </source>
</evidence>
<protein>
    <submittedName>
        <fullName evidence="5">Propionyl-CoA synthetase</fullName>
    </submittedName>
</protein>
<dbReference type="InterPro" id="IPR032387">
    <property type="entry name" value="ACAS_N"/>
</dbReference>
<dbReference type="Proteomes" id="UP001321492">
    <property type="component" value="Unassembled WGS sequence"/>
</dbReference>
<evidence type="ECO:0000259" key="2">
    <source>
        <dbReference type="Pfam" id="PF00501"/>
    </source>
</evidence>
<feature type="domain" description="Acetyl-coenzyme A synthetase N-terminal" evidence="4">
    <location>
        <begin position="13"/>
        <end position="67"/>
    </location>
</feature>
<dbReference type="Pfam" id="PF13193">
    <property type="entry name" value="AMP-binding_C"/>
    <property type="match status" value="1"/>
</dbReference>
<dbReference type="Pfam" id="PF00501">
    <property type="entry name" value="AMP-binding"/>
    <property type="match status" value="1"/>
</dbReference>
<dbReference type="InterPro" id="IPR025110">
    <property type="entry name" value="AMP-bd_C"/>
</dbReference>
<evidence type="ECO:0000259" key="4">
    <source>
        <dbReference type="Pfam" id="PF16177"/>
    </source>
</evidence>
<dbReference type="CDD" id="cd05967">
    <property type="entry name" value="PrpE"/>
    <property type="match status" value="1"/>
</dbReference>
<name>A0ABT7AG05_9HYPH</name>
<dbReference type="Gene3D" id="3.40.50.12780">
    <property type="entry name" value="N-terminal domain of ligase-like"/>
    <property type="match status" value="1"/>
</dbReference>
<proteinExistence type="inferred from homology"/>
<dbReference type="PANTHER" id="PTHR43347">
    <property type="entry name" value="ACYL-COA SYNTHETASE"/>
    <property type="match status" value="1"/>
</dbReference>
<comment type="caution">
    <text evidence="5">The sequence shown here is derived from an EMBL/GenBank/DDBJ whole genome shotgun (WGS) entry which is preliminary data.</text>
</comment>
<dbReference type="RefSeq" id="WP_283740373.1">
    <property type="nucleotide sequence ID" value="NZ_JASJEV010000004.1"/>
</dbReference>
<dbReference type="InterPro" id="IPR020845">
    <property type="entry name" value="AMP-binding_CS"/>
</dbReference>
<feature type="domain" description="AMP-binding enzyme C-terminal" evidence="3">
    <location>
        <begin position="524"/>
        <end position="602"/>
    </location>
</feature>
<dbReference type="EMBL" id="JASJEV010000004">
    <property type="protein sequence ID" value="MDJ1158273.1"/>
    <property type="molecule type" value="Genomic_DNA"/>
</dbReference>
<dbReference type="PANTHER" id="PTHR43347:SF3">
    <property type="entry name" value="ACYL-COA SYNTHETASE SHORT-CHAIN FAMILY MEMBER 3, MITOCHONDRIAL"/>
    <property type="match status" value="1"/>
</dbReference>
<dbReference type="Gene3D" id="3.30.300.30">
    <property type="match status" value="1"/>
</dbReference>
<reference evidence="5 6" key="1">
    <citation type="submission" date="2023-05" db="EMBL/GenBank/DDBJ databases">
        <title>Chelatococcus sp. nov., a moderately thermophilic bacterium isolated from hot spring microbial mat.</title>
        <authorList>
            <person name="Hu C.-J."/>
            <person name="Li W.-J."/>
        </authorList>
    </citation>
    <scope>NUCLEOTIDE SEQUENCE [LARGE SCALE GENOMIC DNA]</scope>
    <source>
        <strain evidence="5 6">SYSU G07232</strain>
    </source>
</reference>
<dbReference type="Pfam" id="PF16177">
    <property type="entry name" value="ACAS_N"/>
    <property type="match status" value="1"/>
</dbReference>
<gene>
    <name evidence="5" type="ORF">QNA08_08515</name>
</gene>
<comment type="similarity">
    <text evidence="1">Belongs to the ATP-dependent AMP-binding enzyme family.</text>
</comment>
<feature type="domain" description="AMP-dependent synthetase/ligase" evidence="2">
    <location>
        <begin position="72"/>
        <end position="460"/>
    </location>
</feature>
<sequence>MSAAPKAIMTSRYHEVYGHWQRDSHGFWAEAAQAIDWMRPWAQVFDPTLDVYGRWFPGALCNTCYNALDRHVERGRGAQPAIIYDSPVTGTKRSISYSGLLSEVRTLAAVLRDLGVAKGDRVVIYMPMVPEAAVAMLACARIGAVHSVVFGGFAAKELATRLDDAEPRLILSASCGIEGARIVAYKPLLDEAIDLARVKPEKCLILQRPQAEASLVKGRDLDWAETVAAARAAGKDADCVPLAATDPLYILYTSGTTGQPKGVVRDNGGHMVALAWSMQHLYGIDPGEVFWAASDVGWVVGHSYIVYGPLIHGCTSILYEGKPVGTPDAGAYWRVIAEHGVVALFTAPTAFRAIKKEDPRAALLAGHDLSRFRTLFLAGERADPDTVQWAEHILGVPVIDHWWQTETGWPVAANPVGLGVLPVKHGSPTVPMPGYDVRVVDEAAKELPANTMGSIVVRMPLPPGCLPTLWKADDRFRESYLTEFPGYYKTADAGFVDEDGYLFIMGRTDDIINVAGHRLSTGGMEEVLASHPDVAECAVIGVRDELKGEVPCGFIVLKSGVTRSPVEIEAEIVALVREKIGPVAAFKLAVTVGRLPKTRSGKILRGTMKKIADAEPWSLPATIDDPAILEEIGEALRRHGLGG</sequence>
<evidence type="ECO:0000259" key="3">
    <source>
        <dbReference type="Pfam" id="PF13193"/>
    </source>
</evidence>
<dbReference type="InterPro" id="IPR045851">
    <property type="entry name" value="AMP-bd_C_sf"/>
</dbReference>
<dbReference type="InterPro" id="IPR042099">
    <property type="entry name" value="ANL_N_sf"/>
</dbReference>